<feature type="compositionally biased region" description="Low complexity" evidence="1">
    <location>
        <begin position="155"/>
        <end position="181"/>
    </location>
</feature>
<evidence type="ECO:0000256" key="1">
    <source>
        <dbReference type="SAM" id="MobiDB-lite"/>
    </source>
</evidence>
<feature type="region of interest" description="Disordered" evidence="1">
    <location>
        <begin position="271"/>
        <end position="303"/>
    </location>
</feature>
<gene>
    <name evidence="2" type="ORF">BGZ99_003541</name>
</gene>
<dbReference type="AlphaFoldDB" id="A0A9P6RPK1"/>
<comment type="caution">
    <text evidence="2">The sequence shown here is derived from an EMBL/GenBank/DDBJ whole genome shotgun (WGS) entry which is preliminary data.</text>
</comment>
<dbReference type="EMBL" id="JAAAIP010000222">
    <property type="protein sequence ID" value="KAG0322042.1"/>
    <property type="molecule type" value="Genomic_DNA"/>
</dbReference>
<protein>
    <submittedName>
        <fullName evidence="2">Uncharacterized protein</fullName>
    </submittedName>
</protein>
<dbReference type="Proteomes" id="UP000738325">
    <property type="component" value="Unassembled WGS sequence"/>
</dbReference>
<evidence type="ECO:0000313" key="3">
    <source>
        <dbReference type="Proteomes" id="UP000738325"/>
    </source>
</evidence>
<dbReference type="OrthoDB" id="2429193at2759"/>
<keyword evidence="3" id="KW-1185">Reference proteome</keyword>
<feature type="compositionally biased region" description="Low complexity" evidence="1">
    <location>
        <begin position="271"/>
        <end position="291"/>
    </location>
</feature>
<dbReference type="SUPFAM" id="SSF159275">
    <property type="entry name" value="PA1994-like"/>
    <property type="match status" value="2"/>
</dbReference>
<proteinExistence type="predicted"/>
<name>A0A9P6RPK1_9FUNG</name>
<organism evidence="2 3">
    <name type="scientific">Dissophora globulifera</name>
    <dbReference type="NCBI Taxonomy" id="979702"/>
    <lineage>
        <taxon>Eukaryota</taxon>
        <taxon>Fungi</taxon>
        <taxon>Fungi incertae sedis</taxon>
        <taxon>Mucoromycota</taxon>
        <taxon>Mortierellomycotina</taxon>
        <taxon>Mortierellomycetes</taxon>
        <taxon>Mortierellales</taxon>
        <taxon>Mortierellaceae</taxon>
        <taxon>Dissophora</taxon>
    </lineage>
</organism>
<accession>A0A9P6RPK1</accession>
<sequence length="471" mass="50710">MPLTKPSSQPTTPCPPDSVAGRHLIYRGLAKSSMEYMSLAHSNKPEAAHTLKGEILISGRDCPGYIQYCITLDQDWMTRRVMLTATFEGSQEKRVVLEVTQDRRWYKVTEPRLVRSRSFFRSGIDSPARTAEAASSSPRLAGRTPRESRLPDNKSSNLSRTSSESMESRTSMQDADASFSDDSSCCSSSSFSSLSSDEVDESSVMFEKINLTWSPPAKGSKRGSKRFSSFNPLKDVLTSAAPPTPTAAPAASSFFSAASLSSSESCATTAVPAPATKTSPVGRTQTPTSLSSPPPPTASPNRLKRFSSMMQAGALCSPVVDFANRTLSKSTSPTSANGSTAFKTYEHLPALDGCIHLDLGGAVSPSTLLLPLRRATLGIDADEMQDHLANLMSCPSAVTSELTAMVSFPDLELRPVRTHVAYVGQGSGDMLSIVECWTDEDDEDSESTLAEVDEDGLVLRYGDAWARIPTW</sequence>
<evidence type="ECO:0000313" key="2">
    <source>
        <dbReference type="EMBL" id="KAG0322042.1"/>
    </source>
</evidence>
<reference evidence="2" key="1">
    <citation type="journal article" date="2020" name="Fungal Divers.">
        <title>Resolving the Mortierellaceae phylogeny through synthesis of multi-gene phylogenetics and phylogenomics.</title>
        <authorList>
            <person name="Vandepol N."/>
            <person name="Liber J."/>
            <person name="Desiro A."/>
            <person name="Na H."/>
            <person name="Kennedy M."/>
            <person name="Barry K."/>
            <person name="Grigoriev I.V."/>
            <person name="Miller A.N."/>
            <person name="O'Donnell K."/>
            <person name="Stajich J.E."/>
            <person name="Bonito G."/>
        </authorList>
    </citation>
    <scope>NUCLEOTIDE SEQUENCE</scope>
    <source>
        <strain evidence="2">REB-010B</strain>
    </source>
</reference>
<feature type="region of interest" description="Disordered" evidence="1">
    <location>
        <begin position="127"/>
        <end position="181"/>
    </location>
</feature>